<dbReference type="InterPro" id="IPR006175">
    <property type="entry name" value="YjgF/YER057c/UK114"/>
</dbReference>
<dbReference type="EMBL" id="CP014263">
    <property type="protein sequence ID" value="AQG79352.1"/>
    <property type="molecule type" value="Genomic_DNA"/>
</dbReference>
<dbReference type="KEGG" id="smon:AWR27_08490"/>
<accession>A0A1P9WVD4</accession>
<protein>
    <submittedName>
        <fullName evidence="3">Uncharacterized protein</fullName>
    </submittedName>
</protein>
<organism evidence="3 4">
    <name type="scientific">Spirosoma montaniterrae</name>
    <dbReference type="NCBI Taxonomy" id="1178516"/>
    <lineage>
        <taxon>Bacteria</taxon>
        <taxon>Pseudomonadati</taxon>
        <taxon>Bacteroidota</taxon>
        <taxon>Cytophagia</taxon>
        <taxon>Cytophagales</taxon>
        <taxon>Cytophagaceae</taxon>
        <taxon>Spirosoma</taxon>
    </lineage>
</organism>
<keyword evidence="2" id="KW-0732">Signal</keyword>
<dbReference type="InterPro" id="IPR035959">
    <property type="entry name" value="RutC-like_sf"/>
</dbReference>
<evidence type="ECO:0000256" key="2">
    <source>
        <dbReference type="SAM" id="SignalP"/>
    </source>
</evidence>
<evidence type="ECO:0000313" key="3">
    <source>
        <dbReference type="EMBL" id="AQG79352.1"/>
    </source>
</evidence>
<dbReference type="GO" id="GO:0019239">
    <property type="term" value="F:deaminase activity"/>
    <property type="evidence" value="ECO:0007669"/>
    <property type="project" value="TreeGrafter"/>
</dbReference>
<dbReference type="AlphaFoldDB" id="A0A1P9WVD4"/>
<dbReference type="CDD" id="cd00448">
    <property type="entry name" value="YjgF_YER057c_UK114_family"/>
    <property type="match status" value="1"/>
</dbReference>
<evidence type="ECO:0000256" key="1">
    <source>
        <dbReference type="ARBA" id="ARBA00010552"/>
    </source>
</evidence>
<feature type="chain" id="PRO_5013270039" evidence="2">
    <location>
        <begin position="20"/>
        <end position="146"/>
    </location>
</feature>
<dbReference type="Pfam" id="PF01042">
    <property type="entry name" value="Ribonuc_L-PSP"/>
    <property type="match status" value="1"/>
</dbReference>
<proteinExistence type="inferred from homology"/>
<dbReference type="GO" id="GO:0005829">
    <property type="term" value="C:cytosol"/>
    <property type="evidence" value="ECO:0007669"/>
    <property type="project" value="TreeGrafter"/>
</dbReference>
<dbReference type="RefSeq" id="WP_077130788.1">
    <property type="nucleotide sequence ID" value="NZ_CP014263.1"/>
</dbReference>
<evidence type="ECO:0000313" key="4">
    <source>
        <dbReference type="Proteomes" id="UP000187941"/>
    </source>
</evidence>
<dbReference type="PANTHER" id="PTHR11803">
    <property type="entry name" value="2-IMINOBUTANOATE/2-IMINOPROPANOATE DEAMINASE RIDA"/>
    <property type="match status" value="1"/>
</dbReference>
<dbReference type="Gene3D" id="3.30.1330.40">
    <property type="entry name" value="RutC-like"/>
    <property type="match status" value="1"/>
</dbReference>
<feature type="signal peptide" evidence="2">
    <location>
        <begin position="1"/>
        <end position="19"/>
    </location>
</feature>
<dbReference type="OrthoDB" id="9803101at2"/>
<reference evidence="3 4" key="1">
    <citation type="submission" date="2016-01" db="EMBL/GenBank/DDBJ databases">
        <authorList>
            <person name="Oliw E.H."/>
        </authorList>
    </citation>
    <scope>NUCLEOTIDE SEQUENCE [LARGE SCALE GENOMIC DNA]</scope>
    <source>
        <strain evidence="3 4">DY10</strain>
    </source>
</reference>
<dbReference type="Proteomes" id="UP000187941">
    <property type="component" value="Chromosome"/>
</dbReference>
<dbReference type="PANTHER" id="PTHR11803:SF58">
    <property type="entry name" value="PROTEIN HMF1-RELATED"/>
    <property type="match status" value="1"/>
</dbReference>
<sequence>MKHYLLGLTLFLATTVVQAQTTPTTGYIYKVDTALPGKTVYVCGQRPFDGKGRLVGKGDFVQQVQQVFTNLKTALNEVGLDVDNVKQVTYHVKGETGSINTQAQQQLSSLGTVFFAQAAPAISETRTISKIASDDVLVEIEVVAIK</sequence>
<comment type="similarity">
    <text evidence="1">Belongs to the RutC family.</text>
</comment>
<keyword evidence="4" id="KW-1185">Reference proteome</keyword>
<dbReference type="SUPFAM" id="SSF55298">
    <property type="entry name" value="YjgF-like"/>
    <property type="match status" value="1"/>
</dbReference>
<gene>
    <name evidence="3" type="ORF">AWR27_08490</name>
</gene>
<name>A0A1P9WVD4_9BACT</name>
<dbReference type="STRING" id="1178516.AWR27_08490"/>